<feature type="active site" description="Proton acceptor" evidence="8">
    <location>
        <position position="343"/>
    </location>
</feature>
<dbReference type="InterPro" id="IPR036676">
    <property type="entry name" value="PurM-like_C_sf"/>
</dbReference>
<feature type="domain" description="PurM-like C-terminal" evidence="11">
    <location>
        <begin position="456"/>
        <end position="601"/>
    </location>
</feature>
<dbReference type="Pfam" id="PF02700">
    <property type="entry name" value="PurS"/>
    <property type="match status" value="1"/>
</dbReference>
<dbReference type="Proteomes" id="UP001575105">
    <property type="component" value="Unassembled WGS sequence"/>
</dbReference>
<comment type="pathway">
    <text evidence="8">Purine metabolism; IMP biosynthesis via de novo pathway; 5-amino-1-(5-phospho-D-ribosyl)imidazole from N(2)-formyl-N(1)-(5-phospho-D-ribosyl)glycinamide: step 1/2.</text>
</comment>
<feature type="domain" description="PurM-like N-terminal" evidence="10">
    <location>
        <begin position="728"/>
        <end position="854"/>
    </location>
</feature>
<name>A0ABV4UAH8_9BACT</name>
<evidence type="ECO:0000256" key="8">
    <source>
        <dbReference type="HAMAP-Rule" id="MF_00420"/>
    </source>
</evidence>
<evidence type="ECO:0000256" key="7">
    <source>
        <dbReference type="ARBA" id="ARBA00022842"/>
    </source>
</evidence>
<dbReference type="PANTHER" id="PTHR43555">
    <property type="entry name" value="PHOSPHORIBOSYLFORMYLGLYCINAMIDINE SYNTHASE SUBUNIT PURL"/>
    <property type="match status" value="1"/>
</dbReference>
<feature type="domain" description="PurM-like N-terminal" evidence="10">
    <location>
        <begin position="323"/>
        <end position="446"/>
    </location>
</feature>
<evidence type="ECO:0000256" key="6">
    <source>
        <dbReference type="ARBA" id="ARBA00022840"/>
    </source>
</evidence>
<keyword evidence="6 8" id="KW-0067">ATP-binding</keyword>
<feature type="binding site" evidence="8">
    <location>
        <position position="787"/>
    </location>
    <ligand>
        <name>ATP</name>
        <dbReference type="ChEBI" id="CHEBI:30616"/>
    </ligand>
</feature>
<dbReference type="CDD" id="cd02203">
    <property type="entry name" value="PurL_repeat1"/>
    <property type="match status" value="1"/>
</dbReference>
<dbReference type="SUPFAM" id="SSF55326">
    <property type="entry name" value="PurM N-terminal domain-like"/>
    <property type="match status" value="2"/>
</dbReference>
<keyword evidence="3 8" id="KW-0479">Metal-binding</keyword>
<keyword evidence="1 8" id="KW-0963">Cytoplasm</keyword>
<keyword evidence="4 8" id="KW-0547">Nucleotide-binding</keyword>
<feature type="binding site" evidence="8">
    <location>
        <position position="364"/>
    </location>
    <ligand>
        <name>substrate</name>
    </ligand>
</feature>
<dbReference type="HAMAP" id="MF_00420">
    <property type="entry name" value="PurL_2"/>
    <property type="match status" value="1"/>
</dbReference>
<protein>
    <recommendedName>
        <fullName evidence="8">Phosphoribosylformylglycinamidine synthase subunit PurL</fullName>
        <shortName evidence="8">FGAM synthase</shortName>
        <ecNumber evidence="8">6.3.5.3</ecNumber>
    </recommendedName>
    <alternativeName>
        <fullName evidence="8">Formylglycinamide ribonucleotide amidotransferase subunit II</fullName>
        <shortName evidence="8">FGAR amidotransferase II</shortName>
        <shortName evidence="8">FGAR-AT II</shortName>
    </alternativeName>
    <alternativeName>
        <fullName evidence="8">Glutamine amidotransferase PurL</fullName>
    </alternativeName>
    <alternativeName>
        <fullName evidence="8">Phosphoribosylformylglycinamidine synthase subunit II</fullName>
    </alternativeName>
</protein>
<comment type="caution">
    <text evidence="13">The sequence shown here is derived from an EMBL/GenBank/DDBJ whole genome shotgun (WGS) entry which is preliminary data.</text>
</comment>
<evidence type="ECO:0000259" key="11">
    <source>
        <dbReference type="Pfam" id="PF02769"/>
    </source>
</evidence>
<keyword evidence="2 8" id="KW-0436">Ligase</keyword>
<feature type="binding site" evidence="8">
    <location>
        <position position="824"/>
    </location>
    <ligand>
        <name>ATP</name>
        <dbReference type="ChEBI" id="CHEBI:30616"/>
    </ligand>
</feature>
<evidence type="ECO:0000313" key="14">
    <source>
        <dbReference type="Proteomes" id="UP001575105"/>
    </source>
</evidence>
<organism evidence="13 14">
    <name type="scientific">Natronomicrosphaera hydrolytica</name>
    <dbReference type="NCBI Taxonomy" id="3242702"/>
    <lineage>
        <taxon>Bacteria</taxon>
        <taxon>Pseudomonadati</taxon>
        <taxon>Planctomycetota</taxon>
        <taxon>Phycisphaerae</taxon>
        <taxon>Phycisphaerales</taxon>
        <taxon>Phycisphaeraceae</taxon>
        <taxon>Natronomicrosphaera</taxon>
    </lineage>
</organism>
<dbReference type="InterPro" id="IPR010074">
    <property type="entry name" value="PRibForGlyAmidine_synth_PurL"/>
</dbReference>
<feature type="binding site" evidence="8">
    <location>
        <position position="365"/>
    </location>
    <ligand>
        <name>Mg(2+)</name>
        <dbReference type="ChEBI" id="CHEBI:18420"/>
        <label>2</label>
    </ligand>
</feature>
<dbReference type="EC" id="6.3.5.3" evidence="8"/>
<comment type="subunit">
    <text evidence="8">Monomer. Part of the FGAM synthase complex composed of 1 PurL, 1 PurQ and 2 PurS subunits.</text>
</comment>
<evidence type="ECO:0000256" key="5">
    <source>
        <dbReference type="ARBA" id="ARBA00022755"/>
    </source>
</evidence>
<dbReference type="Pfam" id="PF18072">
    <property type="entry name" value="FGAR-AT_linker"/>
    <property type="match status" value="1"/>
</dbReference>
<keyword evidence="7 8" id="KW-0460">Magnesium</keyword>
<evidence type="ECO:0000256" key="2">
    <source>
        <dbReference type="ARBA" id="ARBA00022598"/>
    </source>
</evidence>
<comment type="function">
    <text evidence="8">Part of the phosphoribosylformylglycinamidine synthase complex involved in the purines biosynthetic pathway. Catalyzes the ATP-dependent conversion of formylglycinamide ribonucleotide (FGAR) and glutamine to yield formylglycinamidine ribonucleotide (FGAM) and glutamate. The FGAM synthase complex is composed of three subunits. PurQ produces an ammonia molecule by converting glutamine to glutamate. PurL transfers the ammonia molecule to FGAR to form FGAM in an ATP-dependent manner. PurS interacts with PurQ and PurL and is thought to assist in the transfer of the ammonia molecule from PurQ to PurL.</text>
</comment>
<feature type="compositionally biased region" description="Low complexity" evidence="9">
    <location>
        <begin position="651"/>
        <end position="669"/>
    </location>
</feature>
<dbReference type="PANTHER" id="PTHR43555:SF1">
    <property type="entry name" value="PHOSPHORIBOSYLFORMYLGLYCINAMIDINE SYNTHASE SUBUNIT PURL"/>
    <property type="match status" value="1"/>
</dbReference>
<dbReference type="Gene3D" id="1.10.8.750">
    <property type="entry name" value="Phosphoribosylformylglycinamidine synthase, linker domain"/>
    <property type="match status" value="1"/>
</dbReference>
<evidence type="ECO:0000259" key="12">
    <source>
        <dbReference type="Pfam" id="PF18072"/>
    </source>
</evidence>
<dbReference type="Gene3D" id="3.30.1330.10">
    <property type="entry name" value="PurM-like, N-terminal domain"/>
    <property type="match status" value="2"/>
</dbReference>
<keyword evidence="14" id="KW-1185">Reference proteome</keyword>
<keyword evidence="5 8" id="KW-0658">Purine biosynthesis</keyword>
<feature type="binding site" evidence="8">
    <location>
        <position position="496"/>
    </location>
    <ligand>
        <name>substrate</name>
    </ligand>
</feature>
<evidence type="ECO:0000256" key="3">
    <source>
        <dbReference type="ARBA" id="ARBA00022723"/>
    </source>
</evidence>
<comment type="caution">
    <text evidence="8">Lacks conserved residue(s) required for the propagation of feature annotation.</text>
</comment>
<dbReference type="Gene3D" id="3.30.1280.10">
    <property type="entry name" value="Phosphoribosylformylglycinamidine synthase subunit PurS"/>
    <property type="match status" value="1"/>
</dbReference>
<reference evidence="13 14" key="1">
    <citation type="submission" date="2024-08" db="EMBL/GenBank/DDBJ databases">
        <title>Whole-genome sequencing of halo(alkali)philic microorganisms from hypersaline lakes.</title>
        <authorList>
            <person name="Sorokin D.Y."/>
            <person name="Merkel A.Y."/>
            <person name="Messina E."/>
            <person name="Yakimov M."/>
        </authorList>
    </citation>
    <scope>NUCLEOTIDE SEQUENCE [LARGE SCALE GENOMIC DNA]</scope>
    <source>
        <strain evidence="13 14">AB-hyl4</strain>
    </source>
</reference>
<dbReference type="Gene3D" id="3.90.650.10">
    <property type="entry name" value="PurM-like C-terminal domain"/>
    <property type="match status" value="2"/>
</dbReference>
<feature type="region of interest" description="Disordered" evidence="9">
    <location>
        <begin position="643"/>
        <end position="669"/>
    </location>
</feature>
<feature type="binding site" evidence="8">
    <location>
        <position position="341"/>
    </location>
    <ligand>
        <name>Mg(2+)</name>
        <dbReference type="ChEBI" id="CHEBI:18420"/>
        <label>1</label>
    </ligand>
</feature>
<evidence type="ECO:0000256" key="1">
    <source>
        <dbReference type="ARBA" id="ARBA00022490"/>
    </source>
</evidence>
<dbReference type="SUPFAM" id="SSF56042">
    <property type="entry name" value="PurM C-terminal domain-like"/>
    <property type="match status" value="2"/>
</dbReference>
<dbReference type="InterPro" id="IPR036604">
    <property type="entry name" value="PurS-like_sf"/>
</dbReference>
<accession>A0ABV4UAH8</accession>
<dbReference type="SUPFAM" id="SSF82697">
    <property type="entry name" value="PurS-like"/>
    <property type="match status" value="1"/>
</dbReference>
<dbReference type="EMBL" id="JBGUBD010000010">
    <property type="protein sequence ID" value="MFA9479574.1"/>
    <property type="molecule type" value="Genomic_DNA"/>
</dbReference>
<dbReference type="GO" id="GO:0004642">
    <property type="term" value="F:phosphoribosylformylglycinamidine synthase activity"/>
    <property type="evidence" value="ECO:0007669"/>
    <property type="project" value="UniProtKB-EC"/>
</dbReference>
<feature type="active site" evidence="8">
    <location>
        <position position="251"/>
    </location>
</feature>
<dbReference type="RefSeq" id="WP_425346500.1">
    <property type="nucleotide sequence ID" value="NZ_JBGUBD010000010.1"/>
</dbReference>
<sequence>MTATPTTVADSPAAVSRVFRFEVRAVEGQVDPHAETVHREAASAFAGEPSVERVLAARVYLIEAAVDGSTLEPAARELLGDPVAQAVHVGVGPTAERAATVEVHYQPGVMDPVAQSTREALVEALPSLSLEQVDVRTGWRFDLVFAEGAARPSEADLRGFAERALANPVIQEIHLSPFHPDAFPHGHAYKLHLTNVNIRDLDDAGLMKLSREGHLFLSLDEMQAIQHYYREADREPTDIELETLAQTWSEHCVHKTLKATIDYKSEIRNPKSDIRFEGRPGHEVHEDGTVTIHNLLKSTVAAATHELMSKEPHSTWCVSVFEDNAGIVRFDDEDGVCIKVETHNHPSAIEPYGGAATGIGGCIRDILGTGLAAMPIANTNTFAVAPPDTTDLPRGVIHPKRVLQQVVAGVRDYGNRMGIPTVNGSVYFHNDYLGNPLVFAGCIGLIPLDKCFGSARPGDRIIALGGATGRDGIHGATFSSAELTDTHADEFSHAVQIGNPITQKKTADVILKARDWEDGPLFSAITDCGAGGFSSAVGEMGEKVGAYVELEKAPLKYAGLSYTEIWISEAQERMVLAVPAEKVDTLRALCESEDVGFSDLGAFGCGTDGATHEQPDEPTLILTYEGTQVGQLTMHLLHDGIPTPTRQAEWGSQKVSGSSSLVSGSGSKQLETRNSKLETLLSHPNIASKHWIVRQYDHEVQGGSVVKPLVGPEQDGPSDGAVVRPKLDSRRGVALASGMAPHLSEKATGEGLAVDGDSYWATLAAIDEAVRNAVCVGADPARIAILDNFCWPKCDDPQQLGSLVRAAEACYDGAMAYRTPFVSGKDSLSNQFTTDTGRVITIPPTLLVTAMGIVDDVARSRTMDAKAAGNALLIVGQTSPALGGSHYTAMGFANEGDNLTIPRLDLKQGPRNARAVASLIADGLIASAHDCSDGGLLVAAAEMAFAGRIGLQLDLTHLPVTRELDIDTACYAETPSRYLLEVSPAKLDQVLKKLLEIDAPFAQIGTFNDSDQLTVRTDREGQTFDATLDELRNAWLAPLDW</sequence>
<comment type="catalytic activity">
    <reaction evidence="8">
        <text>N(2)-formyl-N(1)-(5-phospho-beta-D-ribosyl)glycinamide + L-glutamine + ATP + H2O = 2-formamido-N(1)-(5-O-phospho-beta-D-ribosyl)acetamidine + L-glutamate + ADP + phosphate + H(+)</text>
        <dbReference type="Rhea" id="RHEA:17129"/>
        <dbReference type="ChEBI" id="CHEBI:15377"/>
        <dbReference type="ChEBI" id="CHEBI:15378"/>
        <dbReference type="ChEBI" id="CHEBI:29985"/>
        <dbReference type="ChEBI" id="CHEBI:30616"/>
        <dbReference type="ChEBI" id="CHEBI:43474"/>
        <dbReference type="ChEBI" id="CHEBI:58359"/>
        <dbReference type="ChEBI" id="CHEBI:147286"/>
        <dbReference type="ChEBI" id="CHEBI:147287"/>
        <dbReference type="ChEBI" id="CHEBI:456216"/>
        <dbReference type="EC" id="6.3.5.3"/>
    </reaction>
</comment>
<evidence type="ECO:0000256" key="4">
    <source>
        <dbReference type="ARBA" id="ARBA00022741"/>
    </source>
</evidence>
<dbReference type="InterPro" id="IPR036921">
    <property type="entry name" value="PurM-like_N_sf"/>
</dbReference>
<evidence type="ECO:0000313" key="13">
    <source>
        <dbReference type="EMBL" id="MFA9479574.1"/>
    </source>
</evidence>
<gene>
    <name evidence="8" type="primary">purL</name>
    <name evidence="13" type="ORF">ACERK3_14895</name>
</gene>
<comment type="similarity">
    <text evidence="8">Belongs to the FGAMS family.</text>
</comment>
<feature type="domain" description="Phosphoribosylformylglycinamidine synthase linker" evidence="12">
    <location>
        <begin position="206"/>
        <end position="255"/>
    </location>
</feature>
<dbReference type="Pfam" id="PF02769">
    <property type="entry name" value="AIRS_C"/>
    <property type="match status" value="2"/>
</dbReference>
<dbReference type="Pfam" id="PF00586">
    <property type="entry name" value="AIRS"/>
    <property type="match status" value="2"/>
</dbReference>
<dbReference type="InterPro" id="IPR016188">
    <property type="entry name" value="PurM-like_N"/>
</dbReference>
<feature type="domain" description="PurM-like C-terminal" evidence="11">
    <location>
        <begin position="868"/>
        <end position="1016"/>
    </location>
</feature>
<comment type="subcellular location">
    <subcellularLocation>
        <location evidence="8">Cytoplasm</location>
    </subcellularLocation>
</comment>
<feature type="binding site" evidence="8">
    <location>
        <position position="339"/>
    </location>
    <ligand>
        <name>ATP</name>
        <dbReference type="ChEBI" id="CHEBI:30616"/>
    </ligand>
</feature>
<proteinExistence type="inferred from homology"/>
<evidence type="ECO:0000256" key="9">
    <source>
        <dbReference type="SAM" id="MobiDB-lite"/>
    </source>
</evidence>
<dbReference type="CDD" id="cd02204">
    <property type="entry name" value="PurL_repeat2"/>
    <property type="match status" value="1"/>
</dbReference>
<feature type="binding site" evidence="8">
    <location>
        <position position="827"/>
    </location>
    <ligand>
        <name>substrate</name>
    </ligand>
</feature>
<dbReference type="InterPro" id="IPR003850">
    <property type="entry name" value="PurS"/>
</dbReference>
<feature type="binding site" evidence="8">
    <location>
        <position position="527"/>
    </location>
    <ligand>
        <name>Mg(2+)</name>
        <dbReference type="ChEBI" id="CHEBI:18420"/>
        <label>2</label>
    </ligand>
</feature>
<dbReference type="InterPro" id="IPR010918">
    <property type="entry name" value="PurM-like_C_dom"/>
</dbReference>
<dbReference type="InterPro" id="IPR041609">
    <property type="entry name" value="PurL_linker"/>
</dbReference>
<evidence type="ECO:0000259" key="10">
    <source>
        <dbReference type="Pfam" id="PF00586"/>
    </source>
</evidence>